<evidence type="ECO:0000313" key="1">
    <source>
        <dbReference type="EMBL" id="QJW85588.1"/>
    </source>
</evidence>
<gene>
    <name evidence="1" type="ORF">HK414_26880</name>
</gene>
<organism evidence="1 2">
    <name type="scientific">Ramlibacter terrae</name>
    <dbReference type="NCBI Taxonomy" id="2732511"/>
    <lineage>
        <taxon>Bacteria</taxon>
        <taxon>Pseudomonadati</taxon>
        <taxon>Pseudomonadota</taxon>
        <taxon>Betaproteobacteria</taxon>
        <taxon>Burkholderiales</taxon>
        <taxon>Comamonadaceae</taxon>
        <taxon>Ramlibacter</taxon>
    </lineage>
</organism>
<evidence type="ECO:0000313" key="2">
    <source>
        <dbReference type="Proteomes" id="UP000500826"/>
    </source>
</evidence>
<protein>
    <submittedName>
        <fullName evidence="1">Uncharacterized protein</fullName>
    </submittedName>
</protein>
<proteinExistence type="predicted"/>
<dbReference type="Proteomes" id="UP000500826">
    <property type="component" value="Chromosome"/>
</dbReference>
<reference evidence="1 2" key="1">
    <citation type="submission" date="2020-05" db="EMBL/GenBank/DDBJ databases">
        <title>Ramlibacter rhizophilus sp. nov., isolated from rhizosphere soil of national flower Mugunghwa from South Korea.</title>
        <authorList>
            <person name="Zheng-Fei Y."/>
            <person name="Huan T."/>
        </authorList>
    </citation>
    <scope>NUCLEOTIDE SEQUENCE [LARGE SCALE GENOMIC DNA]</scope>
    <source>
        <strain evidence="1 2">H242</strain>
    </source>
</reference>
<name>A0ABX6P680_9BURK</name>
<sequence length="129" mass="14013">MKTRTGNAARGLGSGGVDYAVQLEALRPVAGWNVFGHVGWRFTGDVPGATPYRNPFYAEVGASRKLAPAVEAGWFVDWRDSIGRPGPQRDATAYAAYTDGAWRYQLYVSKGFSRAAADIALGLGVRRRF</sequence>
<keyword evidence="2" id="KW-1185">Reference proteome</keyword>
<dbReference type="EMBL" id="CP053418">
    <property type="protein sequence ID" value="QJW85588.1"/>
    <property type="molecule type" value="Genomic_DNA"/>
</dbReference>
<accession>A0ABX6P680</accession>
<reference evidence="1 2" key="2">
    <citation type="submission" date="2020-05" db="EMBL/GenBank/DDBJ databases">
        <authorList>
            <person name="Khan S.A."/>
            <person name="Jeon C.O."/>
            <person name="Chun B.H."/>
        </authorList>
    </citation>
    <scope>NUCLEOTIDE SEQUENCE [LARGE SCALE GENOMIC DNA]</scope>
    <source>
        <strain evidence="1 2">H242</strain>
    </source>
</reference>